<feature type="transmembrane region" description="Helical" evidence="7">
    <location>
        <begin position="515"/>
        <end position="534"/>
    </location>
</feature>
<keyword evidence="3 7" id="KW-0812">Transmembrane</keyword>
<feature type="compositionally biased region" description="Pro residues" evidence="6">
    <location>
        <begin position="714"/>
        <end position="723"/>
    </location>
</feature>
<accession>A0A7T7RGU6</accession>
<dbReference type="InterPro" id="IPR004869">
    <property type="entry name" value="MMPL_dom"/>
</dbReference>
<evidence type="ECO:0000256" key="7">
    <source>
        <dbReference type="SAM" id="Phobius"/>
    </source>
</evidence>
<feature type="region of interest" description="Disordered" evidence="6">
    <location>
        <begin position="705"/>
        <end position="729"/>
    </location>
</feature>
<feature type="transmembrane region" description="Helical" evidence="7">
    <location>
        <begin position="202"/>
        <end position="221"/>
    </location>
</feature>
<proteinExistence type="predicted"/>
<feature type="transmembrane region" description="Helical" evidence="7">
    <location>
        <begin position="546"/>
        <end position="567"/>
    </location>
</feature>
<keyword evidence="4 7" id="KW-1133">Transmembrane helix</keyword>
<evidence type="ECO:0000256" key="5">
    <source>
        <dbReference type="ARBA" id="ARBA00023136"/>
    </source>
</evidence>
<dbReference type="RefSeq" id="WP_200400945.1">
    <property type="nucleotide sequence ID" value="NZ_CP066831.1"/>
</dbReference>
<organism evidence="9 10">
    <name type="scientific">Streptomyces liliifuscus</name>
    <dbReference type="NCBI Taxonomy" id="2797636"/>
    <lineage>
        <taxon>Bacteria</taxon>
        <taxon>Bacillati</taxon>
        <taxon>Actinomycetota</taxon>
        <taxon>Actinomycetes</taxon>
        <taxon>Kitasatosporales</taxon>
        <taxon>Streptomycetaceae</taxon>
        <taxon>Streptomyces</taxon>
    </lineage>
</organism>
<dbReference type="InterPro" id="IPR000731">
    <property type="entry name" value="SSD"/>
</dbReference>
<feature type="transmembrane region" description="Helical" evidence="7">
    <location>
        <begin position="177"/>
        <end position="195"/>
    </location>
</feature>
<feature type="transmembrane region" description="Helical" evidence="7">
    <location>
        <begin position="366"/>
        <end position="384"/>
    </location>
</feature>
<feature type="transmembrane region" description="Helical" evidence="7">
    <location>
        <begin position="227"/>
        <end position="249"/>
    </location>
</feature>
<sequence>MNRLTRRIGNASARRPWVTIGAWVAALALVLPLAGLVGGSFVDDLVAPGSQSEKAMDLLEERFPEASGGSAVAVFAVPEGERIDRHRTAVEAAVGRVAEVEHVTTVTDPFTKGSVSPDGRIGYVEIAFDVPQMKVRPEQIDALNDAIEPVRGDGVVAELGGDAVFINAETPTSGAEAAGLLTALVILVVAFGTIVAALVPIALALVAVAAGLGSITLLAQATDVSTAAPTIGAMIGLGVGIDYALFIVARCRENRAAGQDNSTALSNAMSSSGAAVLFAGGTVVVAMSALALTGLGFLTSIGLSTSLVVLFAVATALTLLPALLSLLGDRVHKGRRSLRTRRVKKSDGPEKSAWWRFAHRVSGRPWPYLLAGSAVLLALTIPALRMETGFPDAGNDSTSTTHRRAYDLLAEGFGPGFNAPLLLVADLREQGVAAGGIPELSRRVADDPGIASLGEPWFSAAGDTVVLPVLPTTAPADAATSDTLERVRGIIPDNVAVSGLTAMTDDLTRQLADTLPVFIAAVIVVSFLLLMLVFRSVAVPLKAAVMNLLSIGGAYGVVVAVFQWGWLGGLFNLHETLPIVSPLPTIFFAVLFGLSMDYEVFLLSRVREEYDATGDPTESVARGMAVTGRVITSAALIMTVVFLSFVANPSPLVKMMGLGLATAIVLDATIVRMVLVPASMALLGRAAWWLPRPLDRRLPRIAVESVKSAEGDNVPPPPEPTPAPTARIS</sequence>
<dbReference type="PANTHER" id="PTHR33406:SF13">
    <property type="entry name" value="MEMBRANE PROTEIN YDFJ"/>
    <property type="match status" value="1"/>
</dbReference>
<comment type="subcellular location">
    <subcellularLocation>
        <location evidence="1">Cell membrane</location>
        <topology evidence="1">Multi-pass membrane protein</topology>
    </subcellularLocation>
</comment>
<gene>
    <name evidence="9" type="ORF">JEQ17_46325</name>
</gene>
<dbReference type="AlphaFoldDB" id="A0A7T7RGU6"/>
<dbReference type="Gene3D" id="1.20.1640.10">
    <property type="entry name" value="Multidrug efflux transporter AcrB transmembrane domain"/>
    <property type="match status" value="2"/>
</dbReference>
<evidence type="ECO:0000256" key="3">
    <source>
        <dbReference type="ARBA" id="ARBA00022692"/>
    </source>
</evidence>
<keyword evidence="10" id="KW-1185">Reference proteome</keyword>
<evidence type="ECO:0000256" key="6">
    <source>
        <dbReference type="SAM" id="MobiDB-lite"/>
    </source>
</evidence>
<evidence type="ECO:0000256" key="2">
    <source>
        <dbReference type="ARBA" id="ARBA00022475"/>
    </source>
</evidence>
<evidence type="ECO:0000313" key="10">
    <source>
        <dbReference type="Proteomes" id="UP000595636"/>
    </source>
</evidence>
<keyword evidence="5 7" id="KW-0472">Membrane</keyword>
<dbReference type="InterPro" id="IPR050545">
    <property type="entry name" value="Mycobact_MmpL"/>
</dbReference>
<dbReference type="Pfam" id="PF03176">
    <property type="entry name" value="MMPL"/>
    <property type="match status" value="2"/>
</dbReference>
<feature type="transmembrane region" description="Helical" evidence="7">
    <location>
        <begin position="630"/>
        <end position="650"/>
    </location>
</feature>
<dbReference type="KEGG" id="slf:JEQ17_46325"/>
<feature type="transmembrane region" description="Helical" evidence="7">
    <location>
        <begin position="579"/>
        <end position="598"/>
    </location>
</feature>
<dbReference type="EMBL" id="CP066831">
    <property type="protein sequence ID" value="QQM46111.1"/>
    <property type="molecule type" value="Genomic_DNA"/>
</dbReference>
<dbReference type="PROSITE" id="PS50156">
    <property type="entry name" value="SSD"/>
    <property type="match status" value="1"/>
</dbReference>
<dbReference type="PANTHER" id="PTHR33406">
    <property type="entry name" value="MEMBRANE PROTEIN MJ1562-RELATED"/>
    <property type="match status" value="1"/>
</dbReference>
<reference evidence="9 10" key="1">
    <citation type="submission" date="2020-12" db="EMBL/GenBank/DDBJ databases">
        <title>A novel species.</title>
        <authorList>
            <person name="Li K."/>
        </authorList>
    </citation>
    <scope>NUCLEOTIDE SEQUENCE [LARGE SCALE GENOMIC DNA]</scope>
    <source>
        <strain evidence="9 10">ZYC-3</strain>
    </source>
</reference>
<feature type="domain" description="SSD" evidence="8">
    <location>
        <begin position="197"/>
        <end position="326"/>
    </location>
</feature>
<evidence type="ECO:0000313" key="9">
    <source>
        <dbReference type="EMBL" id="QQM46111.1"/>
    </source>
</evidence>
<name>A0A7T7RGU6_9ACTN</name>
<protein>
    <submittedName>
        <fullName evidence="9">MMPL family transporter</fullName>
    </submittedName>
</protein>
<evidence type="ECO:0000256" key="1">
    <source>
        <dbReference type="ARBA" id="ARBA00004651"/>
    </source>
</evidence>
<feature type="transmembrane region" description="Helical" evidence="7">
    <location>
        <begin position="20"/>
        <end position="42"/>
    </location>
</feature>
<keyword evidence="2" id="KW-1003">Cell membrane</keyword>
<feature type="transmembrane region" description="Helical" evidence="7">
    <location>
        <begin position="275"/>
        <end position="301"/>
    </location>
</feature>
<dbReference type="SUPFAM" id="SSF82866">
    <property type="entry name" value="Multidrug efflux transporter AcrB transmembrane domain"/>
    <property type="match status" value="2"/>
</dbReference>
<evidence type="ECO:0000256" key="4">
    <source>
        <dbReference type="ARBA" id="ARBA00022989"/>
    </source>
</evidence>
<feature type="transmembrane region" description="Helical" evidence="7">
    <location>
        <begin position="307"/>
        <end position="327"/>
    </location>
</feature>
<evidence type="ECO:0000259" key="8">
    <source>
        <dbReference type="PROSITE" id="PS50156"/>
    </source>
</evidence>
<dbReference type="Proteomes" id="UP000595636">
    <property type="component" value="Chromosome"/>
</dbReference>
<dbReference type="GO" id="GO:0005886">
    <property type="term" value="C:plasma membrane"/>
    <property type="evidence" value="ECO:0007669"/>
    <property type="project" value="UniProtKB-SubCell"/>
</dbReference>